<keyword evidence="7 16" id="KW-1133">Transmembrane helix</keyword>
<proteinExistence type="inferred from homology"/>
<dbReference type="Proteomes" id="UP001215503">
    <property type="component" value="Unassembled WGS sequence"/>
</dbReference>
<feature type="transmembrane region" description="Helical" evidence="16">
    <location>
        <begin position="62"/>
        <end position="82"/>
    </location>
</feature>
<feature type="transmembrane region" description="Helical" evidence="16">
    <location>
        <begin position="175"/>
        <end position="204"/>
    </location>
</feature>
<evidence type="ECO:0000313" key="17">
    <source>
        <dbReference type="EMBL" id="MDF2097218.1"/>
    </source>
</evidence>
<evidence type="ECO:0000256" key="7">
    <source>
        <dbReference type="ARBA" id="ARBA00022989"/>
    </source>
</evidence>
<keyword evidence="3" id="KW-0808">Transferase</keyword>
<accession>A0ABT5YQX2</accession>
<evidence type="ECO:0000256" key="15">
    <source>
        <dbReference type="ARBA" id="ARBA00049902"/>
    </source>
</evidence>
<evidence type="ECO:0000256" key="9">
    <source>
        <dbReference type="ARBA" id="ARBA00032370"/>
    </source>
</evidence>
<feature type="transmembrane region" description="Helical" evidence="16">
    <location>
        <begin position="345"/>
        <end position="365"/>
    </location>
</feature>
<organism evidence="17 18">
    <name type="scientific">Aquibaculum arenosum</name>
    <dbReference type="NCBI Taxonomy" id="3032591"/>
    <lineage>
        <taxon>Bacteria</taxon>
        <taxon>Pseudomonadati</taxon>
        <taxon>Pseudomonadota</taxon>
        <taxon>Alphaproteobacteria</taxon>
        <taxon>Rhodospirillales</taxon>
        <taxon>Rhodovibrionaceae</taxon>
        <taxon>Aquibaculum</taxon>
    </lineage>
</organism>
<evidence type="ECO:0000256" key="6">
    <source>
        <dbReference type="ARBA" id="ARBA00022984"/>
    </source>
</evidence>
<evidence type="ECO:0000256" key="1">
    <source>
        <dbReference type="ARBA" id="ARBA00004141"/>
    </source>
</evidence>
<feature type="transmembrane region" description="Helical" evidence="16">
    <location>
        <begin position="23"/>
        <end position="42"/>
    </location>
</feature>
<evidence type="ECO:0000256" key="13">
    <source>
        <dbReference type="ARBA" id="ARBA00041418"/>
    </source>
</evidence>
<dbReference type="PANTHER" id="PTHR30474">
    <property type="entry name" value="CELL CYCLE PROTEIN"/>
    <property type="match status" value="1"/>
</dbReference>
<dbReference type="PANTHER" id="PTHR30474:SF2">
    <property type="entry name" value="PEPTIDOGLYCAN GLYCOSYLTRANSFERASE FTSW-RELATED"/>
    <property type="match status" value="1"/>
</dbReference>
<keyword evidence="8 16" id="KW-0472">Membrane</keyword>
<evidence type="ECO:0000256" key="11">
    <source>
        <dbReference type="ARBA" id="ARBA00038053"/>
    </source>
</evidence>
<dbReference type="EMBL" id="JARHUD010000010">
    <property type="protein sequence ID" value="MDF2097218.1"/>
    <property type="molecule type" value="Genomic_DNA"/>
</dbReference>
<feature type="transmembrane region" description="Helical" evidence="16">
    <location>
        <begin position="151"/>
        <end position="168"/>
    </location>
</feature>
<evidence type="ECO:0000256" key="3">
    <source>
        <dbReference type="ARBA" id="ARBA00022679"/>
    </source>
</evidence>
<comment type="caution">
    <text evidence="17">The sequence shown here is derived from an EMBL/GenBank/DDBJ whole genome shotgun (WGS) entry which is preliminary data.</text>
</comment>
<evidence type="ECO:0000256" key="4">
    <source>
        <dbReference type="ARBA" id="ARBA00022692"/>
    </source>
</evidence>
<reference evidence="17 18" key="1">
    <citation type="submission" date="2023-03" db="EMBL/GenBank/DDBJ databases">
        <title>Fodinicurvata sp. CAU 1616 isolated from sea sendiment.</title>
        <authorList>
            <person name="Kim W."/>
        </authorList>
    </citation>
    <scope>NUCLEOTIDE SEQUENCE [LARGE SCALE GENOMIC DNA]</scope>
    <source>
        <strain evidence="17 18">CAU 1616</strain>
    </source>
</reference>
<feature type="transmembrane region" description="Helical" evidence="16">
    <location>
        <begin position="88"/>
        <end position="106"/>
    </location>
</feature>
<gene>
    <name evidence="17" type="ORF">P2G67_14655</name>
</gene>
<evidence type="ECO:0000313" key="18">
    <source>
        <dbReference type="Proteomes" id="UP001215503"/>
    </source>
</evidence>
<evidence type="ECO:0000256" key="10">
    <source>
        <dbReference type="ARBA" id="ARBA00033270"/>
    </source>
</evidence>
<dbReference type="EC" id="2.4.99.28" evidence="14"/>
<keyword evidence="18" id="KW-1185">Reference proteome</keyword>
<protein>
    <recommendedName>
        <fullName evidence="12">Probable peptidoglycan glycosyltransferase FtsW</fullName>
        <ecNumber evidence="14">2.4.99.28</ecNumber>
    </recommendedName>
    <alternativeName>
        <fullName evidence="13">Cell division protein FtsW</fullName>
    </alternativeName>
    <alternativeName>
        <fullName evidence="10">Cell wall polymerase</fullName>
    </alternativeName>
    <alternativeName>
        <fullName evidence="9">Peptidoglycan polymerase</fullName>
    </alternativeName>
</protein>
<sequence>MSLAFDRTDTSLLGRWWWSVDRWALFALVLLVAVGAILSLTASPAVSMRLGLGTFGLAKRHLVMLPLAAALLLGVSLASPLWVRRFSVFGLLGTLVLLVAVLFLGPEIKGATRWISIAGFSLQPSEFVKPFFAVVAAWLLALGRYEENFPGKLVAGLLWLLISALLLLQPDLGQTVLVAGVFGLQLFLAGLPWILVAALAAVALSGVVGAYMTLPHVAQRIDAFFDPTSGDGYQIGRSMEAFMNGGLWGRGPGEGTVKAYLPDAHSDFVFAVAGEELGIIACLIIACLFAFVVLRGFTRLLREESLFVVLAGTGLLAQFGFQALVNMGSTLHLLPTKGMTLPFLSYGGSSLLALAMGMGMVLALTRRRHSVGGPML</sequence>
<evidence type="ECO:0000256" key="8">
    <source>
        <dbReference type="ARBA" id="ARBA00023136"/>
    </source>
</evidence>
<evidence type="ECO:0000256" key="16">
    <source>
        <dbReference type="SAM" id="Phobius"/>
    </source>
</evidence>
<keyword evidence="5" id="KW-0133">Cell shape</keyword>
<dbReference type="RefSeq" id="WP_275823997.1">
    <property type="nucleotide sequence ID" value="NZ_JARHUD010000010.1"/>
</dbReference>
<keyword evidence="6" id="KW-0573">Peptidoglycan synthesis</keyword>
<dbReference type="InterPro" id="IPR001182">
    <property type="entry name" value="FtsW/RodA"/>
</dbReference>
<evidence type="ECO:0000256" key="5">
    <source>
        <dbReference type="ARBA" id="ARBA00022960"/>
    </source>
</evidence>
<evidence type="ECO:0000256" key="2">
    <source>
        <dbReference type="ARBA" id="ARBA00022676"/>
    </source>
</evidence>
<keyword evidence="2" id="KW-0328">Glycosyltransferase</keyword>
<feature type="transmembrane region" description="Helical" evidence="16">
    <location>
        <begin position="127"/>
        <end position="145"/>
    </location>
</feature>
<evidence type="ECO:0000256" key="14">
    <source>
        <dbReference type="ARBA" id="ARBA00044770"/>
    </source>
</evidence>
<feature type="transmembrane region" description="Helical" evidence="16">
    <location>
        <begin position="268"/>
        <end position="294"/>
    </location>
</feature>
<comment type="subcellular location">
    <subcellularLocation>
        <location evidence="1">Membrane</location>
        <topology evidence="1">Multi-pass membrane protein</topology>
    </subcellularLocation>
</comment>
<keyword evidence="4 16" id="KW-0812">Transmembrane</keyword>
<dbReference type="Pfam" id="PF01098">
    <property type="entry name" value="FTSW_RODA_SPOVE"/>
    <property type="match status" value="1"/>
</dbReference>
<evidence type="ECO:0000256" key="12">
    <source>
        <dbReference type="ARBA" id="ARBA00041185"/>
    </source>
</evidence>
<comment type="catalytic activity">
    <reaction evidence="15">
        <text>[GlcNAc-(1-&gt;4)-Mur2Ac(oyl-L-Ala-gamma-D-Glu-L-Lys-D-Ala-D-Ala)](n)-di-trans,octa-cis-undecaprenyl diphosphate + beta-D-GlcNAc-(1-&gt;4)-Mur2Ac(oyl-L-Ala-gamma-D-Glu-L-Lys-D-Ala-D-Ala)-di-trans,octa-cis-undecaprenyl diphosphate = [GlcNAc-(1-&gt;4)-Mur2Ac(oyl-L-Ala-gamma-D-Glu-L-Lys-D-Ala-D-Ala)](n+1)-di-trans,octa-cis-undecaprenyl diphosphate + di-trans,octa-cis-undecaprenyl diphosphate + H(+)</text>
        <dbReference type="Rhea" id="RHEA:23708"/>
        <dbReference type="Rhea" id="RHEA-COMP:9602"/>
        <dbReference type="Rhea" id="RHEA-COMP:9603"/>
        <dbReference type="ChEBI" id="CHEBI:15378"/>
        <dbReference type="ChEBI" id="CHEBI:58405"/>
        <dbReference type="ChEBI" id="CHEBI:60033"/>
        <dbReference type="ChEBI" id="CHEBI:78435"/>
        <dbReference type="EC" id="2.4.99.28"/>
    </reaction>
</comment>
<feature type="transmembrane region" description="Helical" evidence="16">
    <location>
        <begin position="306"/>
        <end position="325"/>
    </location>
</feature>
<name>A0ABT5YQX2_9PROT</name>
<comment type="similarity">
    <text evidence="11">Belongs to the SEDS family. FtsW subfamily.</text>
</comment>